<dbReference type="PANTHER" id="PTHR47495">
    <property type="entry name" value="ALDEHYDE DEHYDROGENASE"/>
    <property type="match status" value="1"/>
</dbReference>
<dbReference type="SMART" id="SM01008">
    <property type="entry name" value="Ald_Xan_dh_C"/>
    <property type="match status" value="1"/>
</dbReference>
<organism evidence="2 3">
    <name type="scientific">Curvibacter microcysteis</name>
    <dbReference type="NCBI Taxonomy" id="3026419"/>
    <lineage>
        <taxon>Bacteria</taxon>
        <taxon>Pseudomonadati</taxon>
        <taxon>Pseudomonadota</taxon>
        <taxon>Betaproteobacteria</taxon>
        <taxon>Burkholderiales</taxon>
        <taxon>Comamonadaceae</taxon>
        <taxon>Curvibacter</taxon>
    </lineage>
</organism>
<dbReference type="Gene3D" id="3.90.1170.50">
    <property type="entry name" value="Aldehyde oxidase/xanthine dehydrogenase, a/b hammerhead"/>
    <property type="match status" value="1"/>
</dbReference>
<proteinExistence type="predicted"/>
<protein>
    <submittedName>
        <fullName evidence="2">Molybdopterin-dependent oxidoreductase</fullName>
    </submittedName>
</protein>
<accession>A0ABT5MDV6</accession>
<sequence>MNTPHAASPALLKSRRSFIQLGAASAAGLTLGFHLPVMAQKGAGSVSQEAVDINAWIRITPNNLVVCEVARAEMGQGTSTSLPMMLAEELECNWADVRMEFASVSEHLARNKVYVTFATGGSRGTRDSQAVMRKAGAVAREMLKAAAAQEWGVPVADCVAKAGRISHRASQRSLTYGALAAKAAQQPVPTSVRLKAPSEWTLIGQPIPRLDIPAKVDGSAVFGIDVRLPGMLYAAIMQCPVFGGSPATVDDTAVKNRRGVKKVVTGPDFVAVVADNWWRAQQAVKALKVAWDYKGQDKLDDLAVFKLLEAGTQAARPLRQDGDFAKALAEVGAGKVVEAEYFVPYLSHFTLEPQNCTAQVTGDRVEVWAPTQNAEATLAVAAKTAGVPPQNVKVNRPYLGGGFGRRGGFQDFVRQSVQIAQALPGVPVKLLWTREEDMQHDFYRPAALYRQRAVLDAQGQLVAWEAKLASQSILAAIRPESLKNGQDFQAGESFHDMPYQVAHLDVRHGMCDINVPVGFWRSVFHSQNPFARECFLDEVLASAGKDPLQGRLDLLPADSRDRLVLQAVAKAAAWGRAPAKGRVRGLAVQDAYGSYAAAVVELSVSAQKVVTVHKVWVAVDPGQVANIDSAKAQIEGNVVYALSTMFLSEINVRDGRVQQANLGDYPLMQLRQVPQIIPILVPTGAEVWGGMGEPPYAPLTAAVANAIAKATGERLRRNPFSHAGYNLA</sequence>
<dbReference type="InterPro" id="IPR046867">
    <property type="entry name" value="AldOxase/xan_DH_MoCoBD2"/>
</dbReference>
<dbReference type="InterPro" id="IPR037165">
    <property type="entry name" value="AldOxase/xan_DH_Mopterin-bd_sf"/>
</dbReference>
<dbReference type="InterPro" id="IPR012368">
    <property type="entry name" value="OxRdtase_Mopterin-bd_su_IorB"/>
</dbReference>
<dbReference type="EMBL" id="JAQSIO010000003">
    <property type="protein sequence ID" value="MDD0814768.1"/>
    <property type="molecule type" value="Genomic_DNA"/>
</dbReference>
<dbReference type="Proteomes" id="UP001528672">
    <property type="component" value="Unassembled WGS sequence"/>
</dbReference>
<dbReference type="InterPro" id="IPR052516">
    <property type="entry name" value="N-heterocyclic_Hydroxylase"/>
</dbReference>
<gene>
    <name evidence="2" type="ORF">PSQ39_09015</name>
</gene>
<dbReference type="SUPFAM" id="SSF56003">
    <property type="entry name" value="Molybdenum cofactor-binding domain"/>
    <property type="match status" value="2"/>
</dbReference>
<evidence type="ECO:0000313" key="2">
    <source>
        <dbReference type="EMBL" id="MDD0814768.1"/>
    </source>
</evidence>
<dbReference type="InterPro" id="IPR008274">
    <property type="entry name" value="AldOxase/xan_DH_MoCoBD1"/>
</dbReference>
<keyword evidence="3" id="KW-1185">Reference proteome</keyword>
<dbReference type="Pfam" id="PF20256">
    <property type="entry name" value="MoCoBD_2"/>
    <property type="match status" value="2"/>
</dbReference>
<dbReference type="RefSeq" id="WP_273926440.1">
    <property type="nucleotide sequence ID" value="NZ_JAQSIO010000003.1"/>
</dbReference>
<dbReference type="Pfam" id="PF02738">
    <property type="entry name" value="MoCoBD_1"/>
    <property type="match status" value="1"/>
</dbReference>
<evidence type="ECO:0000259" key="1">
    <source>
        <dbReference type="SMART" id="SM01008"/>
    </source>
</evidence>
<dbReference type="PROSITE" id="PS51318">
    <property type="entry name" value="TAT"/>
    <property type="match status" value="1"/>
</dbReference>
<dbReference type="PANTHER" id="PTHR47495:SF2">
    <property type="entry name" value="ALDEHYDE DEHYDROGENASE"/>
    <property type="match status" value="1"/>
</dbReference>
<reference evidence="2 3" key="1">
    <citation type="submission" date="2023-02" db="EMBL/GenBank/DDBJ databases">
        <title>Bacterial whole genome sequence for Curvibacter sp. HBC28.</title>
        <authorList>
            <person name="Le V."/>
            <person name="Ko S.-R."/>
            <person name="Ahn C.-Y."/>
            <person name="Oh H.-M."/>
        </authorList>
    </citation>
    <scope>NUCLEOTIDE SEQUENCE [LARGE SCALE GENOMIC DNA]</scope>
    <source>
        <strain evidence="2 3">HBC28</strain>
    </source>
</reference>
<name>A0ABT5MDV6_9BURK</name>
<dbReference type="Gene3D" id="3.30.365.10">
    <property type="entry name" value="Aldehyde oxidase/xanthine dehydrogenase, molybdopterin binding domain"/>
    <property type="match status" value="4"/>
</dbReference>
<dbReference type="InterPro" id="IPR006311">
    <property type="entry name" value="TAT_signal"/>
</dbReference>
<comment type="caution">
    <text evidence="2">The sequence shown here is derived from an EMBL/GenBank/DDBJ whole genome shotgun (WGS) entry which is preliminary data.</text>
</comment>
<dbReference type="PIRSF" id="PIRSF036389">
    <property type="entry name" value="IOR_B"/>
    <property type="match status" value="1"/>
</dbReference>
<evidence type="ECO:0000313" key="3">
    <source>
        <dbReference type="Proteomes" id="UP001528672"/>
    </source>
</evidence>
<dbReference type="InterPro" id="IPR000674">
    <property type="entry name" value="Ald_Oxase/Xan_DH_a/b"/>
</dbReference>
<feature type="domain" description="Aldehyde oxidase/xanthine dehydrogenase a/b hammerhead" evidence="1">
    <location>
        <begin position="217"/>
        <end position="295"/>
    </location>
</feature>